<evidence type="ECO:0000259" key="3">
    <source>
        <dbReference type="Pfam" id="PF13828"/>
    </source>
</evidence>
<evidence type="ECO:0000313" key="4">
    <source>
        <dbReference type="EMBL" id="ORA03447.1"/>
    </source>
</evidence>
<comment type="caution">
    <text evidence="4">The sequence shown here is derived from an EMBL/GenBank/DDBJ whole genome shotgun (WGS) entry which is preliminary data.</text>
</comment>
<feature type="transmembrane region" description="Helical" evidence="2">
    <location>
        <begin position="51"/>
        <end position="79"/>
    </location>
</feature>
<dbReference type="AlphaFoldDB" id="A0A1W9YTY9"/>
<evidence type="ECO:0000256" key="1">
    <source>
        <dbReference type="SAM" id="MobiDB-lite"/>
    </source>
</evidence>
<evidence type="ECO:0000256" key="2">
    <source>
        <dbReference type="SAM" id="Phobius"/>
    </source>
</evidence>
<gene>
    <name evidence="4" type="ORF">BST17_18680</name>
</gene>
<dbReference type="EMBL" id="MVHJ01000016">
    <property type="protein sequence ID" value="ORA03447.1"/>
    <property type="molecule type" value="Genomic_DNA"/>
</dbReference>
<name>A0A1W9YTY9_MYCBA</name>
<accession>A0A1W9YTY9</accession>
<dbReference type="Pfam" id="PF13828">
    <property type="entry name" value="DUF4190"/>
    <property type="match status" value="1"/>
</dbReference>
<keyword evidence="2" id="KW-0472">Membrane</keyword>
<dbReference type="Proteomes" id="UP000192366">
    <property type="component" value="Unassembled WGS sequence"/>
</dbReference>
<reference evidence="4 5" key="1">
    <citation type="submission" date="2017-02" db="EMBL/GenBank/DDBJ databases">
        <title>The new phylogeny of genus Mycobacterium.</title>
        <authorList>
            <person name="Tortoli E."/>
            <person name="Trovato A."/>
            <person name="Cirillo D.M."/>
        </authorList>
    </citation>
    <scope>NUCLEOTIDE SEQUENCE [LARGE SCALE GENOMIC DNA]</scope>
    <source>
        <strain evidence="4 5">DSM 45578</strain>
    </source>
</reference>
<organism evidence="4 5">
    <name type="scientific">Mycolicibacterium bacteremicum</name>
    <name type="common">Mycobacterium bacteremicum</name>
    <dbReference type="NCBI Taxonomy" id="564198"/>
    <lineage>
        <taxon>Bacteria</taxon>
        <taxon>Bacillati</taxon>
        <taxon>Actinomycetota</taxon>
        <taxon>Actinomycetes</taxon>
        <taxon>Mycobacteriales</taxon>
        <taxon>Mycobacteriaceae</taxon>
        <taxon>Mycolicibacterium</taxon>
    </lineage>
</organism>
<dbReference type="InterPro" id="IPR025241">
    <property type="entry name" value="DUF4190"/>
</dbReference>
<evidence type="ECO:0000313" key="5">
    <source>
        <dbReference type="Proteomes" id="UP000192366"/>
    </source>
</evidence>
<keyword evidence="2" id="KW-1133">Transmembrane helix</keyword>
<proteinExistence type="predicted"/>
<dbReference type="RefSeq" id="WP_083060392.1">
    <property type="nucleotide sequence ID" value="NZ_JACKVM010000005.1"/>
</dbReference>
<keyword evidence="2" id="KW-0812">Transmembrane</keyword>
<keyword evidence="5" id="KW-1185">Reference proteome</keyword>
<sequence length="125" mass="12731">MTDGRPFDYPDDAGLPPPVPPPYPGYPGYNGGYPPYPFPAPYKPPGTSGMAIGALVSALAGLVFCGLPSVAGLILGVIAMRQTRQTGQDGYGLALAATIIGGLVTAFMALGFLLWIGVFATGLTA</sequence>
<protein>
    <recommendedName>
        <fullName evidence="3">DUF4190 domain-containing protein</fullName>
    </recommendedName>
</protein>
<dbReference type="STRING" id="564198.BST17_18680"/>
<feature type="region of interest" description="Disordered" evidence="1">
    <location>
        <begin position="1"/>
        <end position="22"/>
    </location>
</feature>
<feature type="transmembrane region" description="Helical" evidence="2">
    <location>
        <begin position="91"/>
        <end position="116"/>
    </location>
</feature>
<feature type="domain" description="DUF4190" evidence="3">
    <location>
        <begin position="50"/>
        <end position="110"/>
    </location>
</feature>
<dbReference type="OrthoDB" id="4462868at2"/>